<dbReference type="SUPFAM" id="SSF56801">
    <property type="entry name" value="Acetyl-CoA synthetase-like"/>
    <property type="match status" value="2"/>
</dbReference>
<dbReference type="InterPro" id="IPR029058">
    <property type="entry name" value="AB_hydrolase_fold"/>
</dbReference>
<dbReference type="CDD" id="cd19531">
    <property type="entry name" value="LCL_NRPS-like"/>
    <property type="match status" value="2"/>
</dbReference>
<dbReference type="Pfam" id="PF00501">
    <property type="entry name" value="AMP-binding"/>
    <property type="match status" value="2"/>
</dbReference>
<keyword evidence="7" id="KW-1185">Reference proteome</keyword>
<dbReference type="SMART" id="SM00823">
    <property type="entry name" value="PKS_PP"/>
    <property type="match status" value="2"/>
</dbReference>
<dbReference type="CDD" id="cd17652">
    <property type="entry name" value="A_NRPS_CmdD_like"/>
    <property type="match status" value="1"/>
</dbReference>
<dbReference type="InterPro" id="IPR042099">
    <property type="entry name" value="ANL_N_sf"/>
</dbReference>
<dbReference type="PROSITE" id="PS00455">
    <property type="entry name" value="AMP_BINDING"/>
    <property type="match status" value="2"/>
</dbReference>
<dbReference type="InterPro" id="IPR000873">
    <property type="entry name" value="AMP-dep_synth/lig_dom"/>
</dbReference>
<evidence type="ECO:0000256" key="1">
    <source>
        <dbReference type="ARBA" id="ARBA00001957"/>
    </source>
</evidence>
<dbReference type="NCBIfam" id="NF003417">
    <property type="entry name" value="PRK04813.1"/>
    <property type="match status" value="2"/>
</dbReference>
<keyword evidence="3" id="KW-0596">Phosphopantetheine</keyword>
<dbReference type="FunFam" id="1.10.1200.10:FF:000016">
    <property type="entry name" value="Non-ribosomal peptide synthase"/>
    <property type="match status" value="1"/>
</dbReference>
<dbReference type="Gene3D" id="3.40.50.12780">
    <property type="entry name" value="N-terminal domain of ligase-like"/>
    <property type="match status" value="1"/>
</dbReference>
<dbReference type="PROSITE" id="PS50075">
    <property type="entry name" value="CARRIER"/>
    <property type="match status" value="2"/>
</dbReference>
<dbReference type="InterPro" id="IPR023213">
    <property type="entry name" value="CAT-like_dom_sf"/>
</dbReference>
<evidence type="ECO:0000313" key="6">
    <source>
        <dbReference type="EMBL" id="BAY99596.1"/>
    </source>
</evidence>
<dbReference type="Gene3D" id="3.30.559.10">
    <property type="entry name" value="Chloramphenicol acetyltransferase-like domain"/>
    <property type="match status" value="2"/>
</dbReference>
<dbReference type="GO" id="GO:0005737">
    <property type="term" value="C:cytoplasm"/>
    <property type="evidence" value="ECO:0007669"/>
    <property type="project" value="TreeGrafter"/>
</dbReference>
<dbReference type="GO" id="GO:0044550">
    <property type="term" value="P:secondary metabolite biosynthetic process"/>
    <property type="evidence" value="ECO:0007669"/>
    <property type="project" value="UniProtKB-ARBA"/>
</dbReference>
<protein>
    <submittedName>
        <fullName evidence="6">Amino acid adenylation domain-containing protein</fullName>
    </submittedName>
</protein>
<comment type="similarity">
    <text evidence="2">Belongs to the ATP-dependent AMP-binding enzyme family.</text>
</comment>
<dbReference type="PANTHER" id="PTHR45527">
    <property type="entry name" value="NONRIBOSOMAL PEPTIDE SYNTHETASE"/>
    <property type="match status" value="1"/>
</dbReference>
<organism evidence="6 7">
    <name type="scientific">Tolypothrix tenuis PCC 7101</name>
    <dbReference type="NCBI Taxonomy" id="231146"/>
    <lineage>
        <taxon>Bacteria</taxon>
        <taxon>Bacillati</taxon>
        <taxon>Cyanobacteriota</taxon>
        <taxon>Cyanophyceae</taxon>
        <taxon>Nostocales</taxon>
        <taxon>Tolypothrichaceae</taxon>
        <taxon>Tolypothrix</taxon>
    </lineage>
</organism>
<dbReference type="InterPro" id="IPR025110">
    <property type="entry name" value="AMP-bd_C"/>
</dbReference>
<dbReference type="PANTHER" id="PTHR45527:SF1">
    <property type="entry name" value="FATTY ACID SYNTHASE"/>
    <property type="match status" value="1"/>
</dbReference>
<evidence type="ECO:0000256" key="2">
    <source>
        <dbReference type="ARBA" id="ARBA00006432"/>
    </source>
</evidence>
<proteinExistence type="inferred from homology"/>
<dbReference type="Pfam" id="PF00668">
    <property type="entry name" value="Condensation"/>
    <property type="match status" value="2"/>
</dbReference>
<dbReference type="FunFam" id="1.10.1200.10:FF:000005">
    <property type="entry name" value="Nonribosomal peptide synthetase 1"/>
    <property type="match status" value="1"/>
</dbReference>
<dbReference type="GO" id="GO:0043041">
    <property type="term" value="P:amino acid activation for nonribosomal peptide biosynthetic process"/>
    <property type="evidence" value="ECO:0007669"/>
    <property type="project" value="TreeGrafter"/>
</dbReference>
<dbReference type="FunFam" id="3.40.50.12780:FF:000012">
    <property type="entry name" value="Non-ribosomal peptide synthetase"/>
    <property type="match status" value="1"/>
</dbReference>
<dbReference type="SUPFAM" id="SSF47336">
    <property type="entry name" value="ACP-like"/>
    <property type="match status" value="2"/>
</dbReference>
<evidence type="ECO:0000256" key="3">
    <source>
        <dbReference type="ARBA" id="ARBA00022450"/>
    </source>
</evidence>
<dbReference type="Pfam" id="PF00975">
    <property type="entry name" value="Thioesterase"/>
    <property type="match status" value="1"/>
</dbReference>
<dbReference type="Gene3D" id="3.40.50.980">
    <property type="match status" value="2"/>
</dbReference>
<dbReference type="FunFam" id="3.40.50.980:FF:000001">
    <property type="entry name" value="Non-ribosomal peptide synthetase"/>
    <property type="match status" value="1"/>
</dbReference>
<dbReference type="InterPro" id="IPR045851">
    <property type="entry name" value="AMP-bd_C_sf"/>
</dbReference>
<dbReference type="Gene3D" id="3.30.300.30">
    <property type="match status" value="2"/>
</dbReference>
<dbReference type="Pfam" id="PF00550">
    <property type="entry name" value="PP-binding"/>
    <property type="match status" value="2"/>
</dbReference>
<dbReference type="InterPro" id="IPR009081">
    <property type="entry name" value="PP-bd_ACP"/>
</dbReference>
<dbReference type="FunFam" id="3.30.559.10:FF:000012">
    <property type="entry name" value="Non-ribosomal peptide synthetase"/>
    <property type="match status" value="1"/>
</dbReference>
<dbReference type="FunFam" id="3.30.300.30:FF:000010">
    <property type="entry name" value="Enterobactin synthetase component F"/>
    <property type="match status" value="2"/>
</dbReference>
<feature type="domain" description="Carrier" evidence="5">
    <location>
        <begin position="927"/>
        <end position="1002"/>
    </location>
</feature>
<dbReference type="GO" id="GO:0031177">
    <property type="term" value="F:phosphopantetheine binding"/>
    <property type="evidence" value="ECO:0007669"/>
    <property type="project" value="InterPro"/>
</dbReference>
<dbReference type="PROSITE" id="PS00012">
    <property type="entry name" value="PHOSPHOPANTETHEINE"/>
    <property type="match status" value="1"/>
</dbReference>
<dbReference type="InterPro" id="IPR001031">
    <property type="entry name" value="Thioesterase"/>
</dbReference>
<evidence type="ECO:0000313" key="7">
    <source>
        <dbReference type="Proteomes" id="UP000218785"/>
    </source>
</evidence>
<evidence type="ECO:0000259" key="5">
    <source>
        <dbReference type="PROSITE" id="PS50075"/>
    </source>
</evidence>
<dbReference type="GO" id="GO:0003824">
    <property type="term" value="F:catalytic activity"/>
    <property type="evidence" value="ECO:0007669"/>
    <property type="project" value="InterPro"/>
</dbReference>
<dbReference type="NCBIfam" id="TIGR01733">
    <property type="entry name" value="AA-adenyl-dom"/>
    <property type="match status" value="2"/>
</dbReference>
<gene>
    <name evidence="6" type="ORF">NIES37_35790</name>
</gene>
<accession>A0A1Z4N1K7</accession>
<dbReference type="RefSeq" id="WP_096577841.1">
    <property type="nucleotide sequence ID" value="NZ_CAWNJS010000001.1"/>
</dbReference>
<dbReference type="EMBL" id="AP018248">
    <property type="protein sequence ID" value="BAY99596.1"/>
    <property type="molecule type" value="Genomic_DNA"/>
</dbReference>
<dbReference type="InterPro" id="IPR010071">
    <property type="entry name" value="AA_adenyl_dom"/>
</dbReference>
<dbReference type="GO" id="GO:0072330">
    <property type="term" value="P:monocarboxylic acid biosynthetic process"/>
    <property type="evidence" value="ECO:0007669"/>
    <property type="project" value="UniProtKB-ARBA"/>
</dbReference>
<dbReference type="InterPro" id="IPR020806">
    <property type="entry name" value="PKS_PP-bd"/>
</dbReference>
<dbReference type="InterPro" id="IPR006162">
    <property type="entry name" value="Ppantetheine_attach_site"/>
</dbReference>
<dbReference type="GO" id="GO:0008610">
    <property type="term" value="P:lipid biosynthetic process"/>
    <property type="evidence" value="ECO:0007669"/>
    <property type="project" value="UniProtKB-ARBA"/>
</dbReference>
<dbReference type="Gene3D" id="1.10.1200.10">
    <property type="entry name" value="ACP-like"/>
    <property type="match status" value="2"/>
</dbReference>
<dbReference type="FunFam" id="3.30.559.30:FF:000001">
    <property type="entry name" value="Non-ribosomal peptide synthetase"/>
    <property type="match status" value="1"/>
</dbReference>
<dbReference type="SUPFAM" id="SSF52777">
    <property type="entry name" value="CoA-dependent acyltransferases"/>
    <property type="match status" value="4"/>
</dbReference>
<dbReference type="Pfam" id="PF13193">
    <property type="entry name" value="AMP-binding_C"/>
    <property type="match status" value="2"/>
</dbReference>
<dbReference type="SUPFAM" id="SSF53474">
    <property type="entry name" value="alpha/beta-Hydrolases"/>
    <property type="match status" value="1"/>
</dbReference>
<name>A0A1Z4N1K7_9CYAN</name>
<dbReference type="InterPro" id="IPR036736">
    <property type="entry name" value="ACP-like_sf"/>
</dbReference>
<dbReference type="InterPro" id="IPR020845">
    <property type="entry name" value="AMP-binding_CS"/>
</dbReference>
<dbReference type="KEGG" id="ttq:NIES37_35790"/>
<feature type="domain" description="Carrier" evidence="5">
    <location>
        <begin position="1989"/>
        <end position="2064"/>
    </location>
</feature>
<reference evidence="6 7" key="1">
    <citation type="submission" date="2017-06" db="EMBL/GenBank/DDBJ databases">
        <title>Genome sequencing of cyanobaciteial culture collection at National Institute for Environmental Studies (NIES).</title>
        <authorList>
            <person name="Hirose Y."/>
            <person name="Shimura Y."/>
            <person name="Fujisawa T."/>
            <person name="Nakamura Y."/>
            <person name="Kawachi M."/>
        </authorList>
    </citation>
    <scope>NUCLEOTIDE SEQUENCE [LARGE SCALE GENOMIC DNA]</scope>
    <source>
        <strain evidence="6 7">NIES-37</strain>
    </source>
</reference>
<sequence>MMILNSLINTNIILEPSNAFDNINWAVRLSGNLKIEILQQALNAIASHHQKVRSHFSSGDAQLVELIVLTTESELEVQRLLQQESQRSFNLASGLILRACLLQLAPQEQILLLVTHSQHSWLMDILGQELVRMYQALLEGKPHPFSIQDDDRTIGQEQLNYWQQQLALAPPVLELPTDRPRPPVQTYRGAEQAFTLSGDLSQALQTLSQQEGVTLFITLLAAFQTLLYRYSRQEDILVGSAIAERNHQEIEGLIGFFANILVMRTNMSGNPSFRELLQRVRQVVSSADAHKDLPFEKLVEQLQIERSLSYHPLFQVMFILQNTPDQDLQLPGLSVVHQEIHTGKTAFDLTLEMLDTPTGIKGKVQYNTDLFDGATIARMIEHLQTLLAGIVTHPEQNIATLPLLTPREQHQLLQQWNDTQVDYPQQCIHLLFEQQVERTPDAVAIVFHHQQLTYRELNQRANQLAQHLQSLGVAPEVLVGICIERSIEMIVGMLAVLKAGGAYVPLDPAYPQERLAFMMSDAQLQIVLTQKQLLTRLPEHQATVCLDTDWGEISQYPQSEPVSNVQVSNLAYIIYTSGSTGKPKGVLVTHKGLCNLALAQIKKFDVQPTSRILQFASFSFDASIADVLMALCSGARLCLTKKEALLPGSDLMQTINEYQITHVALPPSALAAMPNQSPKSLQVIIVAGEACATELAAQWSRKVRFFNAYGPTESTVCATMAEYTDASQKLTLGRPIANSFVYILDAYLQPVPIGIAGEVHIGGIGLARGYLNRPELTLEKFIPNPFSTETVSRLYKTGDLARYLPDGNIEFLGRIDDQVKIRGFRIELGEIEAAIAQHSLVQQAVVTVREDIPGDKRLVAYIVTQSQPAPTTSEWRSFLKQSLPDYMIPNAFVVLETLPLTPNGKVDRRALPAPETESINLATNYVAPSTPTQKAIAAIWAQVLGVEKIGINDNFFELGGHSLLATQVISRIRQAFKVDIALQLLFAQPTIAQLTQLIQQQAQNTQQLQPIPQASRESISLSFAQQRVWFLEQLEPNSSAYIITDAQRLQGKLNIDFLQQSLDTIVAQHEALRTTFIPGDDGSPIQIINPPKPVELKIVDLRSHLQSIAQILNQEAQRPFNLASDLMVRATLVQIDTQEQILMLAMHHIASDGWSTGIFWQQLAAVYKALLEGLPSPLTPLPIQYADFAVWQRQYLSGKLLQTELDYWKNQLAGAPTVLELPADRPRSPMQTYRGASESLNLSSTLSASLTMLSRQQGVTLFMTLLAAFGTLLHRYTGQEDILIGSPIAGRNRAEIEELIGFFINTVVLRTQFAEDPSFVNLLAQVREVALAAYAHQDLPFEKLVEELHGERDTSRHPIFQVWFNMLNLGDMQVEIPELNIEPVSLVEAPSKFDLTLYVREQQQGIQLHLVYNADLFNAERMQEMLQQFQHLLSQIVAVPQQSISFYSLMTPASQSLLPKPSAILPQPDYELVTRVFTAWVDRNPDQTALRQGNRNWSYQELGDRATTLAKTLVSNGVKSGDVVAVFGTKSFGLIASTIGILLSSGVLLTIDPQLPRYRQELMLQAAKAKYLIYIDGEYSEVSELWQSLVLICVDSQSGEVINLSLDGSQVVELPHIKGDDAAYIFFTSGTTGIPKGVLGCHKGLAHFLAWQRQTFNIGPQDRVAQLTALSFDVVLRDIFLPLTSGATLCLPEPGDNLDPTRILRYLEQEQISVMHTVPSLAQSWLVNVPADISLQNLRWLFFAGEPLKQTLIQQWRKAFPNSGEIVNLYGPTETTLAKCYYPVPEEPTSGVQPIGLPLPQTQALVFTPHNQLCGIGELGEIVIRTPFRSKGYINATAENQARFVQNPLNNDEQDWLYYTGDRGRYRPDGLLEILGRQDHQIKLRGIRIEPGEIESVLTQYPDVFQAVVIAREDIPGDKRLVAYITARDTAPSISDVRRFISTKLPQYMIPSAFVLLDTLPLTPNGKVDRRALKAPELSRQEPEATFVAPRNQLERQLVQIWQQVLGVESIGVRDNFFELGGHSLLAVKLFWYIEQTLGKHLPLASLFQSATIEGLAQIISPEENQKQETSDNYSSLIAIKPSGSKPPLFLTHAIWGNVLFYRDLAIYLDAEQPVYGLQAQGINPQQTPVTSLQEMAANYIREIRQIQPQGPYYLGGFSLGGIITFEIAQQLQAQGEKIALLAIFDMSAPGYARPTAKSGNSLLHHARNLLSMNIQEQINYVWARVAWHLELGKASGLNRFYLRYIKRSLAELRLLDVALANDQARKNYVPSIYPDKLTLLRTTEQSLESDNDPEWGWGKLVAGGVEIHYVPGVHTSVMHEPHVQVVAEKLRNCLDKVAVRRRNTV</sequence>
<keyword evidence="4" id="KW-0597">Phosphoprotein</keyword>
<evidence type="ECO:0000256" key="4">
    <source>
        <dbReference type="ARBA" id="ARBA00022553"/>
    </source>
</evidence>
<dbReference type="Gene3D" id="3.30.559.30">
    <property type="entry name" value="Nonribosomal peptide synthetase, condensation domain"/>
    <property type="match status" value="2"/>
</dbReference>
<dbReference type="Gene3D" id="3.40.50.1820">
    <property type="entry name" value="alpha/beta hydrolase"/>
    <property type="match status" value="1"/>
</dbReference>
<dbReference type="Gene3D" id="2.30.38.10">
    <property type="entry name" value="Luciferase, Domain 3"/>
    <property type="match status" value="1"/>
</dbReference>
<dbReference type="Proteomes" id="UP000218785">
    <property type="component" value="Chromosome"/>
</dbReference>
<dbReference type="FunFam" id="2.30.38.10:FF:000001">
    <property type="entry name" value="Non-ribosomal peptide synthetase PvdI"/>
    <property type="match status" value="1"/>
</dbReference>
<dbReference type="InterPro" id="IPR001242">
    <property type="entry name" value="Condensation_dom"/>
</dbReference>
<comment type="cofactor">
    <cofactor evidence="1">
        <name>pantetheine 4'-phosphate</name>
        <dbReference type="ChEBI" id="CHEBI:47942"/>
    </cofactor>
</comment>
<dbReference type="CDD" id="cd05930">
    <property type="entry name" value="A_NRPS"/>
    <property type="match status" value="1"/>
</dbReference>